<dbReference type="Gene3D" id="3.30.70.2970">
    <property type="entry name" value="Protein of unknown function (DUF541), domain 2"/>
    <property type="match status" value="1"/>
</dbReference>
<keyword evidence="5" id="KW-0539">Nucleus</keyword>
<evidence type="ECO:0000256" key="4">
    <source>
        <dbReference type="ARBA" id="ARBA00022490"/>
    </source>
</evidence>
<dbReference type="Gene3D" id="2.60.40.790">
    <property type="match status" value="1"/>
</dbReference>
<dbReference type="InterPro" id="IPR008978">
    <property type="entry name" value="HSP20-like_chaperone"/>
</dbReference>
<dbReference type="Gene3D" id="3.30.110.170">
    <property type="entry name" value="Protein of unknown function (DUF541), domain 1"/>
    <property type="match status" value="1"/>
</dbReference>
<feature type="compositionally biased region" description="Acidic residues" evidence="6">
    <location>
        <begin position="519"/>
        <end position="531"/>
    </location>
</feature>
<evidence type="ECO:0000256" key="3">
    <source>
        <dbReference type="ARBA" id="ARBA00005509"/>
    </source>
</evidence>
<dbReference type="GO" id="GO:0006955">
    <property type="term" value="P:immune response"/>
    <property type="evidence" value="ECO:0007669"/>
    <property type="project" value="InterPro"/>
</dbReference>
<keyword evidence="8" id="KW-0808">Transferase</keyword>
<dbReference type="GO" id="GO:0016301">
    <property type="term" value="F:kinase activity"/>
    <property type="evidence" value="ECO:0007669"/>
    <property type="project" value="UniProtKB-KW"/>
</dbReference>
<dbReference type="AlphaFoldDB" id="A0A8S3RSQ0"/>
<gene>
    <name evidence="8" type="ORF">MEDL_23672</name>
</gene>
<accession>A0A8S3RSQ0</accession>
<sequence>MNQYTPSKVYGSLMRSPRLQKHPHDMDDENIYPLTDVKLIDRQIQVSAIGEVTHPPDRCKLVIKIVSEKNDVEEAKSSVKRRFDYVLQTLHNHSIKESDIKVYKNMRRVDSMYSLETIIEVMFCEVHKCQTVSNILVEKLDETVNVCLPQFSHAQQTLHNLRQQASLLAIHNAKQKAQEMARLVHQAVGRPLSVREEENKEWNGSNETLEDIESVKSVQQRVENATISISRITEFRCTTKNSSEAQKVALKCPPNLYINVKEALYGRNQWDDCQYFVGDCTEVFNVDDQCCGRNDCSLVVRKIYSIKCLAYVSFFRIIYECETDVFIIAGSAVTVAVLLAAIIAAIFLLRKYQWFSTLPITKNEKSGDIRTAEINKNKLFSAASLPVNMTDSSPEKDQNAVSPAYACDETTKEGFIRVIVGIKGLTVSRQFKSMKFIKVPENATIPQPEFTDRSLLLRVEGKAKGALKGKLFILKVRQLPFDINPDKSYFKAEEDRVLLFLSKTQDKSWYPELESGLETAEDEEEEEEEKS</sequence>
<dbReference type="GO" id="GO:0005737">
    <property type="term" value="C:cytoplasm"/>
    <property type="evidence" value="ECO:0007669"/>
    <property type="project" value="UniProtKB-SubCell"/>
</dbReference>
<evidence type="ECO:0000256" key="6">
    <source>
        <dbReference type="SAM" id="MobiDB-lite"/>
    </source>
</evidence>
<keyword evidence="4" id="KW-0963">Cytoplasm</keyword>
<evidence type="ECO:0000256" key="1">
    <source>
        <dbReference type="ARBA" id="ARBA00004123"/>
    </source>
</evidence>
<dbReference type="PANTHER" id="PTHR18842:SF2">
    <property type="entry name" value="INTERLEUKIN-1 RECEPTOR-ASSOCIATED KINASE 1-BINDING PROTEIN 1"/>
    <property type="match status" value="1"/>
</dbReference>
<dbReference type="InterPro" id="IPR007497">
    <property type="entry name" value="SIMPL/DUF541"/>
</dbReference>
<keyword evidence="7" id="KW-1133">Transmembrane helix</keyword>
<evidence type="ECO:0000313" key="8">
    <source>
        <dbReference type="EMBL" id="CAG2209541.1"/>
    </source>
</evidence>
<dbReference type="InterPro" id="IPR043159">
    <property type="entry name" value="Lectin_gal-bd_sf"/>
</dbReference>
<comment type="similarity">
    <text evidence="3">Belongs to the IRAK1BP1 family.</text>
</comment>
<dbReference type="EMBL" id="CAJPWZ010001198">
    <property type="protein sequence ID" value="CAG2209541.1"/>
    <property type="molecule type" value="Genomic_DNA"/>
</dbReference>
<keyword evidence="8" id="KW-0675">Receptor</keyword>
<dbReference type="GO" id="GO:0005634">
    <property type="term" value="C:nucleus"/>
    <property type="evidence" value="ECO:0007669"/>
    <property type="project" value="UniProtKB-SubCell"/>
</dbReference>
<evidence type="ECO:0000313" key="9">
    <source>
        <dbReference type="Proteomes" id="UP000683360"/>
    </source>
</evidence>
<keyword evidence="7" id="KW-0472">Membrane</keyword>
<keyword evidence="8" id="KW-0418">Kinase</keyword>
<name>A0A8S3RSQ0_MYTED</name>
<dbReference type="OrthoDB" id="6365554at2759"/>
<dbReference type="GO" id="GO:0043123">
    <property type="term" value="P:positive regulation of canonical NF-kappaB signal transduction"/>
    <property type="evidence" value="ECO:0007669"/>
    <property type="project" value="InterPro"/>
</dbReference>
<keyword evidence="7" id="KW-0812">Transmembrane</keyword>
<dbReference type="Pfam" id="PF04402">
    <property type="entry name" value="SIMPL"/>
    <property type="match status" value="1"/>
</dbReference>
<dbReference type="InterPro" id="IPR030312">
    <property type="entry name" value="IRAK1BP1"/>
</dbReference>
<feature type="region of interest" description="Disordered" evidence="6">
    <location>
        <begin position="511"/>
        <end position="531"/>
    </location>
</feature>
<evidence type="ECO:0000256" key="2">
    <source>
        <dbReference type="ARBA" id="ARBA00004496"/>
    </source>
</evidence>
<dbReference type="PANTHER" id="PTHR18842">
    <property type="entry name" value="INTERLEUKIN-1 RECEPTOR-ASSOCIATED KINASE 1-BINDING PROTEIN 1"/>
    <property type="match status" value="1"/>
</dbReference>
<feature type="transmembrane region" description="Helical" evidence="7">
    <location>
        <begin position="325"/>
        <end position="349"/>
    </location>
</feature>
<dbReference type="Proteomes" id="UP000683360">
    <property type="component" value="Unassembled WGS sequence"/>
</dbReference>
<keyword evidence="9" id="KW-1185">Reference proteome</keyword>
<reference evidence="8" key="1">
    <citation type="submission" date="2021-03" db="EMBL/GenBank/DDBJ databases">
        <authorList>
            <person name="Bekaert M."/>
        </authorList>
    </citation>
    <scope>NUCLEOTIDE SEQUENCE</scope>
</reference>
<dbReference type="Gene3D" id="2.60.120.740">
    <property type="match status" value="1"/>
</dbReference>
<feature type="region of interest" description="Disordered" evidence="6">
    <location>
        <begin position="1"/>
        <end position="26"/>
    </location>
</feature>
<comment type="caution">
    <text evidence="8">The sequence shown here is derived from an EMBL/GenBank/DDBJ whole genome shotgun (WGS) entry which is preliminary data.</text>
</comment>
<comment type="subcellular location">
    <subcellularLocation>
        <location evidence="2">Cytoplasm</location>
    </subcellularLocation>
    <subcellularLocation>
        <location evidence="1">Nucleus</location>
    </subcellularLocation>
</comment>
<protein>
    <submittedName>
        <fullName evidence="8">Interleukin-1 receptor-associated kinase 1-binding protein 1</fullName>
    </submittedName>
</protein>
<evidence type="ECO:0000256" key="7">
    <source>
        <dbReference type="SAM" id="Phobius"/>
    </source>
</evidence>
<organism evidence="8 9">
    <name type="scientific">Mytilus edulis</name>
    <name type="common">Blue mussel</name>
    <dbReference type="NCBI Taxonomy" id="6550"/>
    <lineage>
        <taxon>Eukaryota</taxon>
        <taxon>Metazoa</taxon>
        <taxon>Spiralia</taxon>
        <taxon>Lophotrochozoa</taxon>
        <taxon>Mollusca</taxon>
        <taxon>Bivalvia</taxon>
        <taxon>Autobranchia</taxon>
        <taxon>Pteriomorphia</taxon>
        <taxon>Mytilida</taxon>
        <taxon>Mytiloidea</taxon>
        <taxon>Mytilidae</taxon>
        <taxon>Mytilinae</taxon>
        <taxon>Mytilus</taxon>
    </lineage>
</organism>
<proteinExistence type="inferred from homology"/>
<dbReference type="CDD" id="cd22843">
    <property type="entry name" value="Gal_Rha_Lectin-like_P113"/>
    <property type="match status" value="1"/>
</dbReference>
<evidence type="ECO:0000256" key="5">
    <source>
        <dbReference type="ARBA" id="ARBA00023242"/>
    </source>
</evidence>